<dbReference type="Proteomes" id="UP000006906">
    <property type="component" value="Chromosome 3"/>
</dbReference>
<dbReference type="InParanoid" id="A0A2K3DZ12"/>
<dbReference type="RefSeq" id="XP_042926483.1">
    <property type="nucleotide sequence ID" value="XM_043061481.1"/>
</dbReference>
<feature type="compositionally biased region" description="Polar residues" evidence="1">
    <location>
        <begin position="70"/>
        <end position="79"/>
    </location>
</feature>
<evidence type="ECO:0000313" key="2">
    <source>
        <dbReference type="EMBL" id="PNW85786.1"/>
    </source>
</evidence>
<dbReference type="KEGG" id="cre:CHLRE_03g205500v5"/>
<accession>A0A2K3DZ12</accession>
<protein>
    <submittedName>
        <fullName evidence="2">Uncharacterized protein</fullName>
    </submittedName>
</protein>
<gene>
    <name evidence="2" type="ORF">CHLRE_03g205500v5</name>
</gene>
<evidence type="ECO:0000313" key="3">
    <source>
        <dbReference type="Proteomes" id="UP000006906"/>
    </source>
</evidence>
<feature type="region of interest" description="Disordered" evidence="1">
    <location>
        <begin position="61"/>
        <end position="201"/>
    </location>
</feature>
<organism evidence="2 3">
    <name type="scientific">Chlamydomonas reinhardtii</name>
    <name type="common">Chlamydomonas smithii</name>
    <dbReference type="NCBI Taxonomy" id="3055"/>
    <lineage>
        <taxon>Eukaryota</taxon>
        <taxon>Viridiplantae</taxon>
        <taxon>Chlorophyta</taxon>
        <taxon>core chlorophytes</taxon>
        <taxon>Chlorophyceae</taxon>
        <taxon>CS clade</taxon>
        <taxon>Chlamydomonadales</taxon>
        <taxon>Chlamydomonadaceae</taxon>
        <taxon>Chlamydomonas</taxon>
    </lineage>
</organism>
<feature type="compositionally biased region" description="Low complexity" evidence="1">
    <location>
        <begin position="129"/>
        <end position="140"/>
    </location>
</feature>
<feature type="compositionally biased region" description="Low complexity" evidence="1">
    <location>
        <begin position="166"/>
        <end position="193"/>
    </location>
</feature>
<name>A0A2K3DZ12_CHLRE</name>
<dbReference type="AlphaFoldDB" id="A0A2K3DZ12"/>
<dbReference type="OrthoDB" id="10630103at2759"/>
<sequence length="294" mass="30578">MVSVVLLIVRSERSERSERKCADADDSYTIAQGNCLRGGVCNSGLTHPRLSLERACGGAGTLSPRRGSLQPRNGQSSRPASFDCRRRTSGVSSPLGAPDMPPGGSSDAWGCAQQGAGHHSDVGVLSTLQSQAQPAPRSSSKPCSVDLPRASNPNPGRHPQHHSSTAPVAARHAACAASSAASAAAPRTASGTALDGTSGGWDVDTIDNSLLLSIDLGLASGRMSAVEATELLASYGCDVQELLAAEMAAAAAEEEQDEAEQLRKGKGEEVERQEEERPSKEQEEQEALRMLLAA</sequence>
<feature type="compositionally biased region" description="Basic and acidic residues" evidence="1">
    <location>
        <begin position="260"/>
        <end position="282"/>
    </location>
</feature>
<dbReference type="Gramene" id="PNW85786">
    <property type="protein sequence ID" value="PNW85786"/>
    <property type="gene ID" value="CHLRE_03g205500v5"/>
</dbReference>
<proteinExistence type="predicted"/>
<dbReference type="GeneID" id="66053045"/>
<dbReference type="EMBL" id="CM008964">
    <property type="protein sequence ID" value="PNW85786.1"/>
    <property type="molecule type" value="Genomic_DNA"/>
</dbReference>
<keyword evidence="3" id="KW-1185">Reference proteome</keyword>
<evidence type="ECO:0000256" key="1">
    <source>
        <dbReference type="SAM" id="MobiDB-lite"/>
    </source>
</evidence>
<reference evidence="2 3" key="1">
    <citation type="journal article" date="2007" name="Science">
        <title>The Chlamydomonas genome reveals the evolution of key animal and plant functions.</title>
        <authorList>
            <person name="Merchant S.S."/>
            <person name="Prochnik S.E."/>
            <person name="Vallon O."/>
            <person name="Harris E.H."/>
            <person name="Karpowicz S.J."/>
            <person name="Witman G.B."/>
            <person name="Terry A."/>
            <person name="Salamov A."/>
            <person name="Fritz-Laylin L.K."/>
            <person name="Marechal-Drouard L."/>
            <person name="Marshall W.F."/>
            <person name="Qu L.H."/>
            <person name="Nelson D.R."/>
            <person name="Sanderfoot A.A."/>
            <person name="Spalding M.H."/>
            <person name="Kapitonov V.V."/>
            <person name="Ren Q."/>
            <person name="Ferris P."/>
            <person name="Lindquist E."/>
            <person name="Shapiro H."/>
            <person name="Lucas S.M."/>
            <person name="Grimwood J."/>
            <person name="Schmutz J."/>
            <person name="Cardol P."/>
            <person name="Cerutti H."/>
            <person name="Chanfreau G."/>
            <person name="Chen C.L."/>
            <person name="Cognat V."/>
            <person name="Croft M.T."/>
            <person name="Dent R."/>
            <person name="Dutcher S."/>
            <person name="Fernandez E."/>
            <person name="Fukuzawa H."/>
            <person name="Gonzalez-Ballester D."/>
            <person name="Gonzalez-Halphen D."/>
            <person name="Hallmann A."/>
            <person name="Hanikenne M."/>
            <person name="Hippler M."/>
            <person name="Inwood W."/>
            <person name="Jabbari K."/>
            <person name="Kalanon M."/>
            <person name="Kuras R."/>
            <person name="Lefebvre P.A."/>
            <person name="Lemaire S.D."/>
            <person name="Lobanov A.V."/>
            <person name="Lohr M."/>
            <person name="Manuell A."/>
            <person name="Meier I."/>
            <person name="Mets L."/>
            <person name="Mittag M."/>
            <person name="Mittelmeier T."/>
            <person name="Moroney J.V."/>
            <person name="Moseley J."/>
            <person name="Napoli C."/>
            <person name="Nedelcu A.M."/>
            <person name="Niyogi K."/>
            <person name="Novoselov S.V."/>
            <person name="Paulsen I.T."/>
            <person name="Pazour G."/>
            <person name="Purton S."/>
            <person name="Ral J.P."/>
            <person name="Riano-Pachon D.M."/>
            <person name="Riekhof W."/>
            <person name="Rymarquis L."/>
            <person name="Schroda M."/>
            <person name="Stern D."/>
            <person name="Umen J."/>
            <person name="Willows R."/>
            <person name="Wilson N."/>
            <person name="Zimmer S.L."/>
            <person name="Allmer J."/>
            <person name="Balk J."/>
            <person name="Bisova K."/>
            <person name="Chen C.J."/>
            <person name="Elias M."/>
            <person name="Gendler K."/>
            <person name="Hauser C."/>
            <person name="Lamb M.R."/>
            <person name="Ledford H."/>
            <person name="Long J.C."/>
            <person name="Minagawa J."/>
            <person name="Page M.D."/>
            <person name="Pan J."/>
            <person name="Pootakham W."/>
            <person name="Roje S."/>
            <person name="Rose A."/>
            <person name="Stahlberg E."/>
            <person name="Terauchi A.M."/>
            <person name="Yang P."/>
            <person name="Ball S."/>
            <person name="Bowler C."/>
            <person name="Dieckmann C.L."/>
            <person name="Gladyshev V.N."/>
            <person name="Green P."/>
            <person name="Jorgensen R."/>
            <person name="Mayfield S."/>
            <person name="Mueller-Roeber B."/>
            <person name="Rajamani S."/>
            <person name="Sayre R.T."/>
            <person name="Brokstein P."/>
            <person name="Dubchak I."/>
            <person name="Goodstein D."/>
            <person name="Hornick L."/>
            <person name="Huang Y.W."/>
            <person name="Jhaveri J."/>
            <person name="Luo Y."/>
            <person name="Martinez D."/>
            <person name="Ngau W.C."/>
            <person name="Otillar B."/>
            <person name="Poliakov A."/>
            <person name="Porter A."/>
            <person name="Szajkowski L."/>
            <person name="Werner G."/>
            <person name="Zhou K."/>
            <person name="Grigoriev I.V."/>
            <person name="Rokhsar D.S."/>
            <person name="Grossman A.R."/>
        </authorList>
    </citation>
    <scope>NUCLEOTIDE SEQUENCE [LARGE SCALE GENOMIC DNA]</scope>
    <source>
        <strain evidence="3">CC-503</strain>
    </source>
</reference>
<feature type="region of interest" description="Disordered" evidence="1">
    <location>
        <begin position="249"/>
        <end position="294"/>
    </location>
</feature>